<evidence type="ECO:0000256" key="2">
    <source>
        <dbReference type="ARBA" id="ARBA00022723"/>
    </source>
</evidence>
<evidence type="ECO:0000256" key="4">
    <source>
        <dbReference type="ARBA" id="ARBA00023239"/>
    </source>
</evidence>
<comment type="similarity">
    <text evidence="1">Belongs to the Gfa family.</text>
</comment>
<dbReference type="EMBL" id="BDSP01000201">
    <property type="protein sequence ID" value="GAX23373.1"/>
    <property type="molecule type" value="Genomic_DNA"/>
</dbReference>
<evidence type="ECO:0000259" key="5">
    <source>
        <dbReference type="PROSITE" id="PS51891"/>
    </source>
</evidence>
<dbReference type="PROSITE" id="PS51891">
    <property type="entry name" value="CENP_V_GFA"/>
    <property type="match status" value="1"/>
</dbReference>
<dbReference type="Proteomes" id="UP000198406">
    <property type="component" value="Unassembled WGS sequence"/>
</dbReference>
<sequence>MTEVTRTWSCMCGAFEAKVIGDPALACWCHCQSCRKQTGAAMQLGVWSDVEIVKGGDDLIGFEKTPGSGVIRNSCAKCGSFCYKILPSGKVAPLGALEGGPTVKPTCHIFVADKGDQDVMFPELPQHDAFP</sequence>
<name>A0A1Z5KAS9_FISSO</name>
<dbReference type="InParanoid" id="A0A1Z5KAS9"/>
<evidence type="ECO:0000313" key="7">
    <source>
        <dbReference type="Proteomes" id="UP000198406"/>
    </source>
</evidence>
<gene>
    <name evidence="6" type="ORF">FisN_15Lh089</name>
</gene>
<keyword evidence="7" id="KW-1185">Reference proteome</keyword>
<dbReference type="GO" id="GO:0046872">
    <property type="term" value="F:metal ion binding"/>
    <property type="evidence" value="ECO:0007669"/>
    <property type="project" value="UniProtKB-KW"/>
</dbReference>
<dbReference type="SUPFAM" id="SSF51316">
    <property type="entry name" value="Mss4-like"/>
    <property type="match status" value="1"/>
</dbReference>
<organism evidence="6 7">
    <name type="scientific">Fistulifera solaris</name>
    <name type="common">Oleaginous diatom</name>
    <dbReference type="NCBI Taxonomy" id="1519565"/>
    <lineage>
        <taxon>Eukaryota</taxon>
        <taxon>Sar</taxon>
        <taxon>Stramenopiles</taxon>
        <taxon>Ochrophyta</taxon>
        <taxon>Bacillariophyta</taxon>
        <taxon>Bacillariophyceae</taxon>
        <taxon>Bacillariophycidae</taxon>
        <taxon>Naviculales</taxon>
        <taxon>Naviculaceae</taxon>
        <taxon>Fistulifera</taxon>
    </lineage>
</organism>
<dbReference type="Pfam" id="PF04828">
    <property type="entry name" value="GFA"/>
    <property type="match status" value="1"/>
</dbReference>
<dbReference type="PANTHER" id="PTHR33337:SF40">
    <property type="entry name" value="CENP-V_GFA DOMAIN-CONTAINING PROTEIN-RELATED"/>
    <property type="match status" value="1"/>
</dbReference>
<feature type="domain" description="CENP-V/GFA" evidence="5">
    <location>
        <begin position="6"/>
        <end position="131"/>
    </location>
</feature>
<dbReference type="InterPro" id="IPR011057">
    <property type="entry name" value="Mss4-like_sf"/>
</dbReference>
<keyword evidence="2" id="KW-0479">Metal-binding</keyword>
<proteinExistence type="inferred from homology"/>
<dbReference type="AlphaFoldDB" id="A0A1Z5KAS9"/>
<accession>A0A1Z5KAS9</accession>
<protein>
    <recommendedName>
        <fullName evidence="5">CENP-V/GFA domain-containing protein</fullName>
    </recommendedName>
</protein>
<dbReference type="GO" id="GO:0016846">
    <property type="term" value="F:carbon-sulfur lyase activity"/>
    <property type="evidence" value="ECO:0007669"/>
    <property type="project" value="InterPro"/>
</dbReference>
<dbReference type="OrthoDB" id="406544at2759"/>
<evidence type="ECO:0000256" key="1">
    <source>
        <dbReference type="ARBA" id="ARBA00005495"/>
    </source>
</evidence>
<keyword evidence="4" id="KW-0456">Lyase</keyword>
<dbReference type="PANTHER" id="PTHR33337">
    <property type="entry name" value="GFA DOMAIN-CONTAINING PROTEIN"/>
    <property type="match status" value="1"/>
</dbReference>
<keyword evidence="3" id="KW-0862">Zinc</keyword>
<dbReference type="InterPro" id="IPR006913">
    <property type="entry name" value="CENP-V/GFA"/>
</dbReference>
<reference evidence="6 7" key="1">
    <citation type="journal article" date="2015" name="Plant Cell">
        <title>Oil accumulation by the oleaginous diatom Fistulifera solaris as revealed by the genome and transcriptome.</title>
        <authorList>
            <person name="Tanaka T."/>
            <person name="Maeda Y."/>
            <person name="Veluchamy A."/>
            <person name="Tanaka M."/>
            <person name="Abida H."/>
            <person name="Marechal E."/>
            <person name="Bowler C."/>
            <person name="Muto M."/>
            <person name="Sunaga Y."/>
            <person name="Tanaka M."/>
            <person name="Yoshino T."/>
            <person name="Taniguchi T."/>
            <person name="Fukuda Y."/>
            <person name="Nemoto M."/>
            <person name="Matsumoto M."/>
            <person name="Wong P.S."/>
            <person name="Aburatani S."/>
            <person name="Fujibuchi W."/>
        </authorList>
    </citation>
    <scope>NUCLEOTIDE SEQUENCE [LARGE SCALE GENOMIC DNA]</scope>
    <source>
        <strain evidence="6 7">JPCC DA0580</strain>
    </source>
</reference>
<comment type="caution">
    <text evidence="6">The sequence shown here is derived from an EMBL/GenBank/DDBJ whole genome shotgun (WGS) entry which is preliminary data.</text>
</comment>
<evidence type="ECO:0000313" key="6">
    <source>
        <dbReference type="EMBL" id="GAX23373.1"/>
    </source>
</evidence>
<evidence type="ECO:0000256" key="3">
    <source>
        <dbReference type="ARBA" id="ARBA00022833"/>
    </source>
</evidence>
<dbReference type="Gene3D" id="3.90.1590.10">
    <property type="entry name" value="glutathione-dependent formaldehyde- activating enzyme (gfa)"/>
    <property type="match status" value="1"/>
</dbReference>